<dbReference type="PANTHER" id="PTHR38698">
    <property type="entry name" value="EXPRESSED PROTEIN"/>
    <property type="match status" value="1"/>
</dbReference>
<dbReference type="Pfam" id="PF17104">
    <property type="entry name" value="YBL010C_LAA2"/>
    <property type="match status" value="1"/>
</dbReference>
<accession>A0A9W4TTD4</accession>
<sequence>MSSDEEEFDDFNVANNVEKSIEEDDEFGEFDEVDKDIQFPDVIFKDNQALNNKINDLISEIIPIESTIPKEYNDKELLNDRSKTIYQQVSTIPYLQPTNWIKSNIRHNLLIKLGIPINLDELNDSKDVQFHVRRKSINESDINWDIFEIPDEKDLKLDFDAKNKLLSNTIDRLSKIEIEILNNTSEGYLKTCDPGQLDSKLKELKDIYDELILLSSLWKNKINELHDDFEIYETVVQSFIGYSQKLKRDEIFENLKKLKHEKKKKKKKLWK</sequence>
<organism evidence="1 2">
    <name type="scientific">Candida verbasci</name>
    <dbReference type="NCBI Taxonomy" id="1227364"/>
    <lineage>
        <taxon>Eukaryota</taxon>
        <taxon>Fungi</taxon>
        <taxon>Dikarya</taxon>
        <taxon>Ascomycota</taxon>
        <taxon>Saccharomycotina</taxon>
        <taxon>Pichiomycetes</taxon>
        <taxon>Debaryomycetaceae</taxon>
        <taxon>Candida/Lodderomyces clade</taxon>
        <taxon>Candida</taxon>
    </lineage>
</organism>
<dbReference type="OrthoDB" id="5378975at2759"/>
<dbReference type="InterPro" id="IPR031355">
    <property type="entry name" value="YBL010C/LAA2-like"/>
</dbReference>
<dbReference type="PANTHER" id="PTHR38698:SF1">
    <property type="entry name" value="FUNGAL PROTEIN"/>
    <property type="match status" value="1"/>
</dbReference>
<evidence type="ECO:0000313" key="2">
    <source>
        <dbReference type="Proteomes" id="UP001152885"/>
    </source>
</evidence>
<comment type="caution">
    <text evidence="1">The sequence shown here is derived from an EMBL/GenBank/DDBJ whole genome shotgun (WGS) entry which is preliminary data.</text>
</comment>
<proteinExistence type="predicted"/>
<keyword evidence="2" id="KW-1185">Reference proteome</keyword>
<evidence type="ECO:0000313" key="1">
    <source>
        <dbReference type="EMBL" id="CAI5756689.1"/>
    </source>
</evidence>
<reference evidence="1" key="1">
    <citation type="submission" date="2022-12" db="EMBL/GenBank/DDBJ databases">
        <authorList>
            <person name="Brejova B."/>
        </authorList>
    </citation>
    <scope>NUCLEOTIDE SEQUENCE</scope>
</reference>
<protein>
    <submittedName>
        <fullName evidence="1">Uncharacterized protein</fullName>
    </submittedName>
</protein>
<dbReference type="EMBL" id="CANTUO010000001">
    <property type="protein sequence ID" value="CAI5756689.1"/>
    <property type="molecule type" value="Genomic_DNA"/>
</dbReference>
<gene>
    <name evidence="1" type="ORF">CANVERA_P1207</name>
</gene>
<dbReference type="AlphaFoldDB" id="A0A9W4TTD4"/>
<name>A0A9W4TTD4_9ASCO</name>
<dbReference type="Proteomes" id="UP001152885">
    <property type="component" value="Unassembled WGS sequence"/>
</dbReference>